<dbReference type="Pfam" id="PF01234">
    <property type="entry name" value="NNMT_PNMT_TEMT"/>
    <property type="match status" value="1"/>
</dbReference>
<keyword evidence="3 5" id="KW-0808">Transferase</keyword>
<dbReference type="CDD" id="cd02440">
    <property type="entry name" value="AdoMet_MTases"/>
    <property type="match status" value="1"/>
</dbReference>
<dbReference type="InterPro" id="IPR000940">
    <property type="entry name" value="NNMT_TEMT_trans"/>
</dbReference>
<dbReference type="InterPro" id="IPR053384">
    <property type="entry name" value="SAM-dep_methyltransferase"/>
</dbReference>
<dbReference type="PROSITE" id="PS51681">
    <property type="entry name" value="SAM_MT_NNMT_PNMT_TEMT"/>
    <property type="match status" value="1"/>
</dbReference>
<evidence type="ECO:0000256" key="3">
    <source>
        <dbReference type="ARBA" id="ARBA00022679"/>
    </source>
</evidence>
<reference evidence="5" key="1">
    <citation type="submission" date="2018-03" db="EMBL/GenBank/DDBJ databases">
        <title>The relapsing fever spirochete Borrelia turicatae persists in the highly oxidative environment of its soft-bodied tick vector.</title>
        <authorList>
            <person name="Bourret T.J."/>
            <person name="Boyle W.K."/>
            <person name="Valenzuela J.G."/>
            <person name="Oliveira F."/>
            <person name="Lopez J.E."/>
        </authorList>
    </citation>
    <scope>NUCLEOTIDE SEQUENCE</scope>
    <source>
        <strain evidence="5">Kansas strain/isolate</strain>
        <tissue evidence="5">Salivary glands</tissue>
    </source>
</reference>
<dbReference type="NCBIfam" id="NF041360">
    <property type="entry name" value="GntF_guanitoxin"/>
    <property type="match status" value="1"/>
</dbReference>
<evidence type="ECO:0000256" key="2">
    <source>
        <dbReference type="ARBA" id="ARBA00022603"/>
    </source>
</evidence>
<comment type="similarity">
    <text evidence="1">Belongs to the class I-like SAM-binding methyltransferase superfamily. NNMT/PNMT/TEMT family.</text>
</comment>
<dbReference type="PANTHER" id="PTHR10867">
    <property type="entry name" value="NNMT/PNMT/TEMT FAMILY MEMBER"/>
    <property type="match status" value="1"/>
</dbReference>
<evidence type="ECO:0000256" key="4">
    <source>
        <dbReference type="ARBA" id="ARBA00022691"/>
    </source>
</evidence>
<evidence type="ECO:0000256" key="1">
    <source>
        <dbReference type="ARBA" id="ARBA00007996"/>
    </source>
</evidence>
<keyword evidence="4" id="KW-0949">S-adenosyl-L-methionine</keyword>
<dbReference type="PANTHER" id="PTHR10867:SF17">
    <property type="entry name" value="NICOTINAMIDE N-METHYLTRANSFERASE"/>
    <property type="match status" value="1"/>
</dbReference>
<dbReference type="GO" id="GO:0008170">
    <property type="term" value="F:N-methyltransferase activity"/>
    <property type="evidence" value="ECO:0007669"/>
    <property type="project" value="TreeGrafter"/>
</dbReference>
<evidence type="ECO:0000313" key="5">
    <source>
        <dbReference type="EMBL" id="MBY08825.1"/>
    </source>
</evidence>
<dbReference type="EMBL" id="GGLE01004699">
    <property type="protein sequence ID" value="MBY08825.1"/>
    <property type="molecule type" value="Transcribed_RNA"/>
</dbReference>
<name>A0A2R5LHD1_9ACAR</name>
<keyword evidence="2 5" id="KW-0489">Methyltransferase</keyword>
<accession>A0A2R5LHD1</accession>
<sequence>MSYESLCSDYKQNFDAKAYRDVSVNDFINVYHFFIRQLHDIFETDVRGSTILDIGCGPTVYTALVASRTFDNIVLSDFLSRNREQVEKWVKNDATALDWSPIIEYVARVECFNNLKKGSEEIAQRTRKTISRIIPCDITTPDIVPETHRAVFDAVVSSLCLESAIPDDIACCSAIADIAKLICPGGHVVLCGLTGNLGYVLGQKTFKCFSYPQELVEFALTGAGFMKKGWIDAPHEALGSRDSLFDTAFVTWWVKL</sequence>
<dbReference type="SUPFAM" id="SSF53335">
    <property type="entry name" value="S-adenosyl-L-methionine-dependent methyltransferases"/>
    <property type="match status" value="1"/>
</dbReference>
<proteinExistence type="inferred from homology"/>
<dbReference type="GO" id="GO:0005829">
    <property type="term" value="C:cytosol"/>
    <property type="evidence" value="ECO:0007669"/>
    <property type="project" value="TreeGrafter"/>
</dbReference>
<dbReference type="AlphaFoldDB" id="A0A2R5LHD1"/>
<dbReference type="GO" id="GO:0032259">
    <property type="term" value="P:methylation"/>
    <property type="evidence" value="ECO:0007669"/>
    <property type="project" value="UniProtKB-KW"/>
</dbReference>
<dbReference type="InterPro" id="IPR029063">
    <property type="entry name" value="SAM-dependent_MTases_sf"/>
</dbReference>
<protein>
    <submittedName>
        <fullName evidence="5">Putative nicotinamide n-methyltransferase</fullName>
    </submittedName>
</protein>
<dbReference type="Gene3D" id="3.40.50.150">
    <property type="entry name" value="Vaccinia Virus protein VP39"/>
    <property type="match status" value="1"/>
</dbReference>
<organism evidence="5">
    <name type="scientific">Ornithodoros turicata</name>
    <dbReference type="NCBI Taxonomy" id="34597"/>
    <lineage>
        <taxon>Eukaryota</taxon>
        <taxon>Metazoa</taxon>
        <taxon>Ecdysozoa</taxon>
        <taxon>Arthropoda</taxon>
        <taxon>Chelicerata</taxon>
        <taxon>Arachnida</taxon>
        <taxon>Acari</taxon>
        <taxon>Parasitiformes</taxon>
        <taxon>Ixodida</taxon>
        <taxon>Ixodoidea</taxon>
        <taxon>Argasidae</taxon>
        <taxon>Ornithodorinae</taxon>
        <taxon>Ornithodoros</taxon>
    </lineage>
</organism>